<gene>
    <name evidence="2" type="ORF">NDU88_007212</name>
</gene>
<evidence type="ECO:0000313" key="3">
    <source>
        <dbReference type="Proteomes" id="UP001066276"/>
    </source>
</evidence>
<name>A0AAV7QMB0_PLEWA</name>
<comment type="caution">
    <text evidence="2">The sequence shown here is derived from an EMBL/GenBank/DDBJ whole genome shotgun (WGS) entry which is preliminary data.</text>
</comment>
<proteinExistence type="predicted"/>
<dbReference type="EMBL" id="JANPWB010000010">
    <property type="protein sequence ID" value="KAJ1140874.1"/>
    <property type="molecule type" value="Genomic_DNA"/>
</dbReference>
<dbReference type="AlphaFoldDB" id="A0AAV7QMB0"/>
<sequence length="952" mass="107824">METEPCKPLTAATEESLSQDGEAQLTIIAAEEEGPWLVEALPESNLEFVAVEDTHIYKMNRKGTFYWSTETELEEQCRDLKGYIRLPISPITTETDIDITAALLPSGRIQSHHHVKTAVSETVPTEVQEYEPCFYNGFSKIHQEVDAYDSHHLHLSLHSNVQSHCSERSNFSKSTVPFSFGNNSRSTFLQQPLEPIDYNLSKFEAQTQVEKMQIRSVHSLIDQQKEESVKNSVVKNIDDVECIKSVTPCSRPPMSLEGRIIPTVYSEEENMQICDFDIYNVNIHVNKGPYSDLRNMPNLNTTSHSEEVCVDTFINEDLNLENITCESNSTPALDAIKQSVEECQYLVYFPSVAKSTTNQEELQKATSTLQQSDFMTIPQNGLNLVVCCLDNSGRTFGKSKGGGQLIEDPHEVLKNSGVIWCSEINKLENPHFAKPSGIISSQLCEIKDYQQELGKTPFASGVNEHILDQTLLNKTSICELMPELAVENQFSESPSLEIVDLGVQINNQCHYYNRVKCSNEANCVGKDEMDSYLSADDISDHKLDQPSDHKSSESVNCNLMVVSTVLNATFQDEPSDQISSESVKHNLMLDSTVLKTTFQDADIGSEKTNENRFRRESPLTPGEPVQESIMRFKDTDPRSQPRNSDLLRIAISPASVDYGVACLMTEPLSYWTQGAKGPAHLTSAIVMKISVQDAYGIKIKECGHSFLEELRRAFLDAEGDRFTLLDSGLVLSRCKKYGQGRTAFITMCNGIKMALTIPRSSLFPYYHLGMHFYVTEQLTEDWFRIRDRVTQESMLMKKVPVISNWKKLLQNFLYLPHHPLMLVPYAVLYDRNDSILYLMEDRHVSAVGTPPDRCIVEKGKLFGEFLSYMRYCKWNNIYPEDDGTNMIYTPQGVCFDPSGLLNSEDPCVFKKTFKEMLRLLFFEDQQDLSAVETMVSTACQLMEEDREWTDPM</sequence>
<accession>A0AAV7QMB0</accession>
<evidence type="ECO:0000256" key="1">
    <source>
        <dbReference type="SAM" id="MobiDB-lite"/>
    </source>
</evidence>
<reference evidence="2" key="1">
    <citation type="journal article" date="2022" name="bioRxiv">
        <title>Sequencing and chromosome-scale assembly of the giantPleurodeles waltlgenome.</title>
        <authorList>
            <person name="Brown T."/>
            <person name="Elewa A."/>
            <person name="Iarovenko S."/>
            <person name="Subramanian E."/>
            <person name="Araus A.J."/>
            <person name="Petzold A."/>
            <person name="Susuki M."/>
            <person name="Suzuki K.-i.T."/>
            <person name="Hayashi T."/>
            <person name="Toyoda A."/>
            <person name="Oliveira C."/>
            <person name="Osipova E."/>
            <person name="Leigh N.D."/>
            <person name="Simon A."/>
            <person name="Yun M.H."/>
        </authorList>
    </citation>
    <scope>NUCLEOTIDE SEQUENCE</scope>
    <source>
        <strain evidence="2">20211129_DDA</strain>
        <tissue evidence="2">Liver</tissue>
    </source>
</reference>
<dbReference type="Proteomes" id="UP001066276">
    <property type="component" value="Chromosome 6"/>
</dbReference>
<protein>
    <submittedName>
        <fullName evidence="2">Uncharacterized protein</fullName>
    </submittedName>
</protein>
<keyword evidence="3" id="KW-1185">Reference proteome</keyword>
<evidence type="ECO:0000313" key="2">
    <source>
        <dbReference type="EMBL" id="KAJ1140874.1"/>
    </source>
</evidence>
<organism evidence="2 3">
    <name type="scientific">Pleurodeles waltl</name>
    <name type="common">Iberian ribbed newt</name>
    <dbReference type="NCBI Taxonomy" id="8319"/>
    <lineage>
        <taxon>Eukaryota</taxon>
        <taxon>Metazoa</taxon>
        <taxon>Chordata</taxon>
        <taxon>Craniata</taxon>
        <taxon>Vertebrata</taxon>
        <taxon>Euteleostomi</taxon>
        <taxon>Amphibia</taxon>
        <taxon>Batrachia</taxon>
        <taxon>Caudata</taxon>
        <taxon>Salamandroidea</taxon>
        <taxon>Salamandridae</taxon>
        <taxon>Pleurodelinae</taxon>
        <taxon>Pleurodeles</taxon>
    </lineage>
</organism>
<feature type="region of interest" description="Disordered" evidence="1">
    <location>
        <begin position="1"/>
        <end position="20"/>
    </location>
</feature>